<comment type="caution">
    <text evidence="2">The sequence shown here is derived from an EMBL/GenBank/DDBJ whole genome shotgun (WGS) entry which is preliminary data.</text>
</comment>
<keyword evidence="3" id="KW-1185">Reference proteome</keyword>
<dbReference type="AlphaFoldDB" id="A0AAV7XQK2"/>
<sequence length="355" mass="40349">MSQGSSDLFGSGSASPHGSSVGVASQRSQPVSDNLLSDSTEEQEQDFLISPDDSLARISWETLKLKFRTIVEEVLIQMLNDEIVPLIAEEHKAIIRSLLSSLNLIEWVQALEILTSGCVEVLNSNSTKLLPQKQWEENLKNFHEWLTHGLDKMKDISLKIVPLSNLPVLHSIVYRFCSLYFNRVKKESLQMMRARPQNVPGKKVEITTDEKKSLYHAVGSILKKVLRRNHKFPNNAVWKLQARCVKECLIFNSDVQYSEDFVAVKSWIVKEVCAEGSSTIKDEVINRLLCIQNSEILELWYTLTCNYLTEVESIAFFGLLMEDYVTFSVSAEAEIRLRLGDKPQKVALRTSLKKN</sequence>
<evidence type="ECO:0000313" key="3">
    <source>
        <dbReference type="Proteomes" id="UP001075354"/>
    </source>
</evidence>
<reference evidence="2" key="1">
    <citation type="submission" date="2022-12" db="EMBL/GenBank/DDBJ databases">
        <title>Chromosome-level genome assembly of the bean flower thrips Megalurothrips usitatus.</title>
        <authorList>
            <person name="Ma L."/>
            <person name="Liu Q."/>
            <person name="Li H."/>
            <person name="Cai W."/>
        </authorList>
    </citation>
    <scope>NUCLEOTIDE SEQUENCE</scope>
    <source>
        <strain evidence="2">Cailab_2022a</strain>
    </source>
</reference>
<accession>A0AAV7XQK2</accession>
<evidence type="ECO:0000313" key="2">
    <source>
        <dbReference type="EMBL" id="KAJ1528164.1"/>
    </source>
</evidence>
<proteinExistence type="predicted"/>
<organism evidence="2 3">
    <name type="scientific">Megalurothrips usitatus</name>
    <name type="common">bean blossom thrips</name>
    <dbReference type="NCBI Taxonomy" id="439358"/>
    <lineage>
        <taxon>Eukaryota</taxon>
        <taxon>Metazoa</taxon>
        <taxon>Ecdysozoa</taxon>
        <taxon>Arthropoda</taxon>
        <taxon>Hexapoda</taxon>
        <taxon>Insecta</taxon>
        <taxon>Pterygota</taxon>
        <taxon>Neoptera</taxon>
        <taxon>Paraneoptera</taxon>
        <taxon>Thysanoptera</taxon>
        <taxon>Terebrantia</taxon>
        <taxon>Thripoidea</taxon>
        <taxon>Thripidae</taxon>
        <taxon>Megalurothrips</taxon>
    </lineage>
</organism>
<dbReference type="Proteomes" id="UP001075354">
    <property type="component" value="Chromosome 5"/>
</dbReference>
<name>A0AAV7XQK2_9NEOP</name>
<feature type="region of interest" description="Disordered" evidence="1">
    <location>
        <begin position="1"/>
        <end position="37"/>
    </location>
</feature>
<evidence type="ECO:0000256" key="1">
    <source>
        <dbReference type="SAM" id="MobiDB-lite"/>
    </source>
</evidence>
<gene>
    <name evidence="2" type="ORF">ONE63_008077</name>
</gene>
<dbReference type="EMBL" id="JAPTSV010000005">
    <property type="protein sequence ID" value="KAJ1528164.1"/>
    <property type="molecule type" value="Genomic_DNA"/>
</dbReference>
<protein>
    <submittedName>
        <fullName evidence="2">Uncharacterized protein</fullName>
    </submittedName>
</protein>